<dbReference type="PIRSF" id="PIRSF015034">
    <property type="entry name" value="YacH"/>
    <property type="match status" value="1"/>
</dbReference>
<dbReference type="Proteomes" id="UP000595897">
    <property type="component" value="Chromosome"/>
</dbReference>
<dbReference type="GO" id="GO:0046870">
    <property type="term" value="F:cadmium ion binding"/>
    <property type="evidence" value="ECO:0007669"/>
    <property type="project" value="TreeGrafter"/>
</dbReference>
<keyword evidence="4" id="KW-1185">Reference proteome</keyword>
<dbReference type="InterPro" id="IPR036876">
    <property type="entry name" value="UVR_dom_sf"/>
</dbReference>
<feature type="domain" description="UVR" evidence="2">
    <location>
        <begin position="141"/>
        <end position="176"/>
    </location>
</feature>
<evidence type="ECO:0000256" key="1">
    <source>
        <dbReference type="SAM" id="Coils"/>
    </source>
</evidence>
<dbReference type="SUPFAM" id="SSF46600">
    <property type="entry name" value="C-terminal UvrC-binding domain of UvrB"/>
    <property type="match status" value="1"/>
</dbReference>
<dbReference type="PROSITE" id="PS50151">
    <property type="entry name" value="UVR"/>
    <property type="match status" value="1"/>
</dbReference>
<dbReference type="GO" id="GO:1990170">
    <property type="term" value="P:stress response to cadmium ion"/>
    <property type="evidence" value="ECO:0007669"/>
    <property type="project" value="TreeGrafter"/>
</dbReference>
<sequence length="181" mass="20283">MLCDKCNKREAKVYYTEIVNGEKKEQHLCEECASEFTSFHLASTVLNKDISLGNLLSSILGNYKVTNTSKEKETVKELVCKECGMTYEEFTTLGKFGCAGCYNTFKKQLGPGIKKIQGADVHVGKKPKGFVTKADKIVSGLSEIEKLSIKLQQAIEKEEFEEAAKLRDSIRELKKEEEINA</sequence>
<dbReference type="PANTHER" id="PTHR38430">
    <property type="entry name" value="PROTEIN-ARGININE KINASE ACTIVATOR PROTEIN"/>
    <property type="match status" value="1"/>
</dbReference>
<dbReference type="AlphaFoldDB" id="A0A7R7EJD8"/>
<dbReference type="Pfam" id="PF02151">
    <property type="entry name" value="UVR"/>
    <property type="match status" value="1"/>
</dbReference>
<dbReference type="GO" id="GO:0008270">
    <property type="term" value="F:zinc ion binding"/>
    <property type="evidence" value="ECO:0007669"/>
    <property type="project" value="TreeGrafter"/>
</dbReference>
<name>A0A7R7EJD8_9FIRM</name>
<dbReference type="InterPro" id="IPR025542">
    <property type="entry name" value="YacH"/>
</dbReference>
<accession>A0A7R7EJD8</accession>
<evidence type="ECO:0000313" key="4">
    <source>
        <dbReference type="Proteomes" id="UP000595897"/>
    </source>
</evidence>
<evidence type="ECO:0000313" key="3">
    <source>
        <dbReference type="EMBL" id="BCN29844.1"/>
    </source>
</evidence>
<proteinExistence type="predicted"/>
<organism evidence="3 4">
    <name type="scientific">Anaeromicropila herbilytica</name>
    <dbReference type="NCBI Taxonomy" id="2785025"/>
    <lineage>
        <taxon>Bacteria</taxon>
        <taxon>Bacillati</taxon>
        <taxon>Bacillota</taxon>
        <taxon>Clostridia</taxon>
        <taxon>Lachnospirales</taxon>
        <taxon>Lachnospiraceae</taxon>
        <taxon>Anaeromicropila</taxon>
    </lineage>
</organism>
<dbReference type="GO" id="GO:0005507">
    <property type="term" value="F:copper ion binding"/>
    <property type="evidence" value="ECO:0007669"/>
    <property type="project" value="TreeGrafter"/>
</dbReference>
<dbReference type="InterPro" id="IPR001943">
    <property type="entry name" value="UVR_dom"/>
</dbReference>
<protein>
    <submittedName>
        <fullName evidence="3">Excinuclease Uvr</fullName>
    </submittedName>
</protein>
<dbReference type="PANTHER" id="PTHR38430:SF1">
    <property type="entry name" value="PROTEIN-ARGININE KINASE ACTIVATOR PROTEIN"/>
    <property type="match status" value="1"/>
</dbReference>
<dbReference type="KEGG" id="ahb:bsdtb5_11390"/>
<dbReference type="RefSeq" id="WP_271715100.1">
    <property type="nucleotide sequence ID" value="NZ_AP024169.1"/>
</dbReference>
<dbReference type="EMBL" id="AP024169">
    <property type="protein sequence ID" value="BCN29844.1"/>
    <property type="molecule type" value="Genomic_DNA"/>
</dbReference>
<evidence type="ECO:0000259" key="2">
    <source>
        <dbReference type="PROSITE" id="PS50151"/>
    </source>
</evidence>
<dbReference type="GO" id="GO:1990169">
    <property type="term" value="P:stress response to copper ion"/>
    <property type="evidence" value="ECO:0007669"/>
    <property type="project" value="TreeGrafter"/>
</dbReference>
<dbReference type="Gene3D" id="4.10.860.10">
    <property type="entry name" value="UVR domain"/>
    <property type="match status" value="1"/>
</dbReference>
<keyword evidence="1" id="KW-0175">Coiled coil</keyword>
<reference evidence="3 4" key="1">
    <citation type="submission" date="2020-11" db="EMBL/GenBank/DDBJ databases">
        <title>Draft genome sequencing of a Lachnospiraceae strain isolated from anoxic soil subjected to BSD treatment.</title>
        <authorList>
            <person name="Uek A."/>
            <person name="Tonouchi A."/>
        </authorList>
    </citation>
    <scope>NUCLEOTIDE SEQUENCE [LARGE SCALE GENOMIC DNA]</scope>
    <source>
        <strain evidence="3 4">TB5</strain>
    </source>
</reference>
<dbReference type="GO" id="GO:0050897">
    <property type="term" value="F:cobalt ion binding"/>
    <property type="evidence" value="ECO:0007669"/>
    <property type="project" value="TreeGrafter"/>
</dbReference>
<gene>
    <name evidence="3" type="ORF">bsdtb5_11390</name>
</gene>
<feature type="coiled-coil region" evidence="1">
    <location>
        <begin position="144"/>
        <end position="176"/>
    </location>
</feature>